<dbReference type="SMART" id="SM00575">
    <property type="entry name" value="ZnF_PMZ"/>
    <property type="match status" value="1"/>
</dbReference>
<dbReference type="PANTHER" id="PTHR31973:SF197">
    <property type="entry name" value="SWIM-TYPE DOMAIN-CONTAINING PROTEIN"/>
    <property type="match status" value="1"/>
</dbReference>
<feature type="compositionally biased region" description="Basic residues" evidence="5">
    <location>
        <begin position="245"/>
        <end position="257"/>
    </location>
</feature>
<evidence type="ECO:0000256" key="1">
    <source>
        <dbReference type="ARBA" id="ARBA00022723"/>
    </source>
</evidence>
<protein>
    <submittedName>
        <fullName evidence="8">Uncharacterized protein LOC104245255</fullName>
    </submittedName>
</protein>
<feature type="domain" description="SWIM-type" evidence="6">
    <location>
        <begin position="152"/>
        <end position="193"/>
    </location>
</feature>
<dbReference type="GO" id="GO:0008270">
    <property type="term" value="F:zinc ion binding"/>
    <property type="evidence" value="ECO:0007669"/>
    <property type="project" value="UniProtKB-KW"/>
</dbReference>
<accession>A0A1U7YB18</accession>
<dbReference type="PROSITE" id="PS50966">
    <property type="entry name" value="ZF_SWIM"/>
    <property type="match status" value="1"/>
</dbReference>
<dbReference type="STRING" id="4096.A0A1U7YB18"/>
<evidence type="ECO:0000256" key="3">
    <source>
        <dbReference type="ARBA" id="ARBA00022833"/>
    </source>
</evidence>
<sequence>MCARHILANWSKNWRGIQRRMLFWKCARSTYEAELKKNLKALSMLGKNIVDDLLYYNKETWCKVYFNVEVKCDVVDNNMAEIFNAWILAARHKTIITMLEEIRVKMMTRIAKLREFANTWSYNIPPMALKVLEENIEKSMRCTIFFNRHTGYQVKEGTNQHTVCLRNNTCSCRAWMLKGIPWPHAIAAMYYKGYEPADYVDNCYMKETYLMTYSHFLQPLNNMKMWTASTNPPDAPPVVKSMPGRPKKVRRKEATKTKKYGKLPKTELVMRCNICKGVGHNKRGCHKSATDPSGSGTVATP</sequence>
<name>A0A1U7YB18_NICSY</name>
<evidence type="ECO:0000256" key="4">
    <source>
        <dbReference type="PROSITE-ProRule" id="PRU00325"/>
    </source>
</evidence>
<dbReference type="InterPro" id="IPR007527">
    <property type="entry name" value="Znf_SWIM"/>
</dbReference>
<dbReference type="InterPro" id="IPR006564">
    <property type="entry name" value="Znf_PMZ"/>
</dbReference>
<gene>
    <name evidence="8" type="primary">LOC104245255</name>
</gene>
<organism evidence="7 8">
    <name type="scientific">Nicotiana sylvestris</name>
    <name type="common">Wood tobacco</name>
    <name type="synonym">South American tobacco</name>
    <dbReference type="NCBI Taxonomy" id="4096"/>
    <lineage>
        <taxon>Eukaryota</taxon>
        <taxon>Viridiplantae</taxon>
        <taxon>Streptophyta</taxon>
        <taxon>Embryophyta</taxon>
        <taxon>Tracheophyta</taxon>
        <taxon>Spermatophyta</taxon>
        <taxon>Magnoliopsida</taxon>
        <taxon>eudicotyledons</taxon>
        <taxon>Gunneridae</taxon>
        <taxon>Pentapetalae</taxon>
        <taxon>asterids</taxon>
        <taxon>lamiids</taxon>
        <taxon>Solanales</taxon>
        <taxon>Solanaceae</taxon>
        <taxon>Nicotianoideae</taxon>
        <taxon>Nicotianeae</taxon>
        <taxon>Nicotiana</taxon>
    </lineage>
</organism>
<dbReference type="KEGG" id="nsy:104245255"/>
<keyword evidence="2 4" id="KW-0863">Zinc-finger</keyword>
<keyword evidence="7" id="KW-1185">Reference proteome</keyword>
<dbReference type="Proteomes" id="UP000189701">
    <property type="component" value="Unplaced"/>
</dbReference>
<evidence type="ECO:0000313" key="7">
    <source>
        <dbReference type="Proteomes" id="UP000189701"/>
    </source>
</evidence>
<reference evidence="8" key="2">
    <citation type="submission" date="2025-08" db="UniProtKB">
        <authorList>
            <consortium name="RefSeq"/>
        </authorList>
    </citation>
    <scope>IDENTIFICATION</scope>
    <source>
        <tissue evidence="8">Leaf</tissue>
    </source>
</reference>
<dbReference type="PANTHER" id="PTHR31973">
    <property type="entry name" value="POLYPROTEIN, PUTATIVE-RELATED"/>
    <property type="match status" value="1"/>
</dbReference>
<feature type="region of interest" description="Disordered" evidence="5">
    <location>
        <begin position="234"/>
        <end position="257"/>
    </location>
</feature>
<proteinExistence type="predicted"/>
<dbReference type="GeneID" id="104245255"/>
<dbReference type="RefSeq" id="XP_009799146.1">
    <property type="nucleotide sequence ID" value="XM_009800844.1"/>
</dbReference>
<keyword evidence="3" id="KW-0862">Zinc</keyword>
<evidence type="ECO:0000313" key="8">
    <source>
        <dbReference type="RefSeq" id="XP_009799146.1"/>
    </source>
</evidence>
<reference evidence="7" key="1">
    <citation type="journal article" date="2013" name="Genome Biol.">
        <title>Reference genomes and transcriptomes of Nicotiana sylvestris and Nicotiana tomentosiformis.</title>
        <authorList>
            <person name="Sierro N."/>
            <person name="Battey J.N."/>
            <person name="Ouadi S."/>
            <person name="Bovet L."/>
            <person name="Goepfert S."/>
            <person name="Bakaher N."/>
            <person name="Peitsch M.C."/>
            <person name="Ivanov N.V."/>
        </authorList>
    </citation>
    <scope>NUCLEOTIDE SEQUENCE [LARGE SCALE GENOMIC DNA]</scope>
</reference>
<dbReference type="AlphaFoldDB" id="A0A1U7YB18"/>
<keyword evidence="1" id="KW-0479">Metal-binding</keyword>
<evidence type="ECO:0000259" key="6">
    <source>
        <dbReference type="PROSITE" id="PS50966"/>
    </source>
</evidence>
<evidence type="ECO:0000256" key="5">
    <source>
        <dbReference type="SAM" id="MobiDB-lite"/>
    </source>
</evidence>
<evidence type="ECO:0000256" key="2">
    <source>
        <dbReference type="ARBA" id="ARBA00022771"/>
    </source>
</evidence>
<dbReference type="OrthoDB" id="1432732at2759"/>